<dbReference type="EMBL" id="RCML01000118">
    <property type="protein sequence ID" value="KAG2990422.1"/>
    <property type="molecule type" value="Genomic_DNA"/>
</dbReference>
<dbReference type="EMBL" id="RCMI01000331">
    <property type="protein sequence ID" value="KAG2916886.1"/>
    <property type="molecule type" value="Genomic_DNA"/>
</dbReference>
<proteinExistence type="inferred from homology"/>
<evidence type="ECO:0000256" key="1">
    <source>
        <dbReference type="ARBA" id="ARBA00004613"/>
    </source>
</evidence>
<evidence type="ECO:0000313" key="8">
    <source>
        <dbReference type="EMBL" id="KAG2947329.1"/>
    </source>
</evidence>
<dbReference type="Proteomes" id="UP000736787">
    <property type="component" value="Unassembled WGS sequence"/>
</dbReference>
<evidence type="ECO:0000313" key="9">
    <source>
        <dbReference type="EMBL" id="KAG2990422.1"/>
    </source>
</evidence>
<comment type="caution">
    <text evidence="11">The sequence shown here is derived from an EMBL/GenBank/DDBJ whole genome shotgun (WGS) entry which is preliminary data.</text>
</comment>
<evidence type="ECO:0000313" key="11">
    <source>
        <dbReference type="EMBL" id="RAW35332.1"/>
    </source>
</evidence>
<keyword evidence="12" id="KW-1185">Reference proteome</keyword>
<comment type="function">
    <text evidence="5">Effector that suppresses plant defense responses during pathogen infection.</text>
</comment>
<organism evidence="11 12">
    <name type="scientific">Phytophthora cactorum</name>
    <dbReference type="NCBI Taxonomy" id="29920"/>
    <lineage>
        <taxon>Eukaryota</taxon>
        <taxon>Sar</taxon>
        <taxon>Stramenopiles</taxon>
        <taxon>Oomycota</taxon>
        <taxon>Peronosporomycetes</taxon>
        <taxon>Peronosporales</taxon>
        <taxon>Peronosporaceae</taxon>
        <taxon>Phytophthora</taxon>
    </lineage>
</organism>
<keyword evidence="3 5" id="KW-0964">Secreted</keyword>
<dbReference type="Proteomes" id="UP000760860">
    <property type="component" value="Unassembled WGS sequence"/>
</dbReference>
<dbReference type="EMBL" id="RCMK01000135">
    <property type="protein sequence ID" value="KAG2947329.1"/>
    <property type="molecule type" value="Genomic_DNA"/>
</dbReference>
<reference evidence="6" key="2">
    <citation type="submission" date="2018-10" db="EMBL/GenBank/DDBJ databases">
        <title>Effector identification in a new, highly contiguous assembly of the strawberry crown rot pathogen Phytophthora cactorum.</title>
        <authorList>
            <person name="Armitage A.D."/>
            <person name="Nellist C.F."/>
            <person name="Bates H."/>
            <person name="Vickerstaff R.J."/>
            <person name="Harrison R.J."/>
        </authorList>
    </citation>
    <scope>NUCLEOTIDE SEQUENCE</scope>
    <source>
        <strain evidence="6">15-7</strain>
        <strain evidence="7">4032</strain>
        <strain evidence="8">4040</strain>
        <strain evidence="9">P415</strain>
        <strain evidence="10">P421</strain>
    </source>
</reference>
<evidence type="ECO:0000256" key="3">
    <source>
        <dbReference type="ARBA" id="ARBA00022525"/>
    </source>
</evidence>
<evidence type="ECO:0000313" key="7">
    <source>
        <dbReference type="EMBL" id="KAG2916886.1"/>
    </source>
</evidence>
<evidence type="ECO:0000313" key="10">
    <source>
        <dbReference type="EMBL" id="KAG3220408.1"/>
    </source>
</evidence>
<evidence type="ECO:0000313" key="6">
    <source>
        <dbReference type="EMBL" id="KAG2861792.1"/>
    </source>
</evidence>
<dbReference type="Proteomes" id="UP000697107">
    <property type="component" value="Unassembled WGS sequence"/>
</dbReference>
<dbReference type="EMBL" id="RCMV01000265">
    <property type="protein sequence ID" value="KAG3220408.1"/>
    <property type="molecule type" value="Genomic_DNA"/>
</dbReference>
<dbReference type="Pfam" id="PF16810">
    <property type="entry name" value="RXLR"/>
    <property type="match status" value="1"/>
</dbReference>
<dbReference type="InterPro" id="IPR031825">
    <property type="entry name" value="RXLR"/>
</dbReference>
<evidence type="ECO:0000256" key="4">
    <source>
        <dbReference type="ARBA" id="ARBA00022729"/>
    </source>
</evidence>
<reference evidence="11 12" key="1">
    <citation type="submission" date="2018-01" db="EMBL/GenBank/DDBJ databases">
        <title>Draft genome of the strawberry crown rot pathogen Phytophthora cactorum.</title>
        <authorList>
            <person name="Armitage A.D."/>
            <person name="Lysoe E."/>
            <person name="Nellist C.F."/>
            <person name="Harrison R.J."/>
            <person name="Brurberg M.B."/>
        </authorList>
    </citation>
    <scope>NUCLEOTIDE SEQUENCE [LARGE SCALE GENOMIC DNA]</scope>
    <source>
        <strain evidence="11 12">10300</strain>
    </source>
</reference>
<evidence type="ECO:0000256" key="2">
    <source>
        <dbReference type="ARBA" id="ARBA00010400"/>
    </source>
</evidence>
<comment type="subcellular location">
    <subcellularLocation>
        <location evidence="1 5">Secreted</location>
    </subcellularLocation>
</comment>
<evidence type="ECO:0000256" key="5">
    <source>
        <dbReference type="RuleBase" id="RU367124"/>
    </source>
</evidence>
<dbReference type="Proteomes" id="UP000735874">
    <property type="component" value="Unassembled WGS sequence"/>
</dbReference>
<gene>
    <name evidence="11" type="ORF">PC110_g8358</name>
    <name evidence="6" type="ORF">PC113_g6861</name>
    <name evidence="7" type="ORF">PC115_g10893</name>
    <name evidence="8" type="ORF">PC117_g6897</name>
    <name evidence="9" type="ORF">PC118_g5645</name>
    <name evidence="10" type="ORF">PC129_g8839</name>
</gene>
<dbReference type="EMBL" id="RCMG01000144">
    <property type="protein sequence ID" value="KAG2861792.1"/>
    <property type="molecule type" value="Genomic_DNA"/>
</dbReference>
<feature type="chain" id="PRO_5040518972" description="RxLR effector protein" evidence="5">
    <location>
        <begin position="20"/>
        <end position="149"/>
    </location>
</feature>
<accession>A0A329SIE6</accession>
<dbReference type="OrthoDB" id="129247at2759"/>
<dbReference type="Proteomes" id="UP000251314">
    <property type="component" value="Unassembled WGS sequence"/>
</dbReference>
<protein>
    <recommendedName>
        <fullName evidence="5">RxLR effector protein</fullName>
    </recommendedName>
</protein>
<dbReference type="AlphaFoldDB" id="A0A329SIE6"/>
<dbReference type="EMBL" id="MJFZ01000172">
    <property type="protein sequence ID" value="RAW35332.1"/>
    <property type="molecule type" value="Genomic_DNA"/>
</dbReference>
<dbReference type="Proteomes" id="UP000774804">
    <property type="component" value="Unassembled WGS sequence"/>
</dbReference>
<evidence type="ECO:0000313" key="12">
    <source>
        <dbReference type="Proteomes" id="UP000251314"/>
    </source>
</evidence>
<dbReference type="VEuPathDB" id="FungiDB:PC110_g8358"/>
<comment type="similarity">
    <text evidence="2 5">Belongs to the RxLR effector family.</text>
</comment>
<name>A0A329SIE6_9STRA</name>
<keyword evidence="4 5" id="KW-0732">Signal</keyword>
<dbReference type="Gene3D" id="1.10.10.2460">
    <property type="match status" value="1"/>
</dbReference>
<feature type="signal peptide" evidence="5">
    <location>
        <begin position="1"/>
        <end position="19"/>
    </location>
</feature>
<sequence length="149" mass="16884">MRLHSVLMMFVATLAIVKSDVSTADSTNLRKMEATASINSINTVHTEPTSTRMLRGADTNNGENGPVYYYPAKKGERKSFIEVRLKKALTNPKKVNRLYERWYKRGVSAKQVEKVLDQSNNRELDVTYKDIAKGYAAYIKGKHSQQQAL</sequence>
<dbReference type="GO" id="GO:0005576">
    <property type="term" value="C:extracellular region"/>
    <property type="evidence" value="ECO:0007669"/>
    <property type="project" value="UniProtKB-SubCell"/>
</dbReference>